<feature type="transmembrane region" description="Helical" evidence="8">
    <location>
        <begin position="274"/>
        <end position="297"/>
    </location>
</feature>
<feature type="transmembrane region" description="Helical" evidence="8">
    <location>
        <begin position="86"/>
        <end position="105"/>
    </location>
</feature>
<dbReference type="EMBL" id="JBHRTI010000003">
    <property type="protein sequence ID" value="MFC3147315.1"/>
    <property type="molecule type" value="Genomic_DNA"/>
</dbReference>
<dbReference type="PANTHER" id="PTHR36838:SF3">
    <property type="entry name" value="TRANSPORTER AUXIN EFFLUX CARRIER EC FAMILY"/>
    <property type="match status" value="1"/>
</dbReference>
<keyword evidence="3" id="KW-0813">Transport</keyword>
<organism evidence="9 10">
    <name type="scientific">Piscinibacterium candidicorallinum</name>
    <dbReference type="NCBI Taxonomy" id="1793872"/>
    <lineage>
        <taxon>Bacteria</taxon>
        <taxon>Pseudomonadati</taxon>
        <taxon>Pseudomonadota</taxon>
        <taxon>Betaproteobacteria</taxon>
        <taxon>Burkholderiales</taxon>
        <taxon>Piscinibacterium</taxon>
    </lineage>
</organism>
<evidence type="ECO:0000256" key="8">
    <source>
        <dbReference type="SAM" id="Phobius"/>
    </source>
</evidence>
<comment type="similarity">
    <text evidence="2">Belongs to the auxin efflux carrier (TC 2.A.69) family.</text>
</comment>
<keyword evidence="5 8" id="KW-0812">Transmembrane</keyword>
<protein>
    <submittedName>
        <fullName evidence="9">AEC family transporter</fullName>
    </submittedName>
</protein>
<evidence type="ECO:0000256" key="1">
    <source>
        <dbReference type="ARBA" id="ARBA00004651"/>
    </source>
</evidence>
<feature type="transmembrane region" description="Helical" evidence="8">
    <location>
        <begin position="222"/>
        <end position="241"/>
    </location>
</feature>
<gene>
    <name evidence="9" type="ORF">ACFOEN_06650</name>
</gene>
<dbReference type="Proteomes" id="UP001595556">
    <property type="component" value="Unassembled WGS sequence"/>
</dbReference>
<name>A0ABV7H0M0_9BURK</name>
<keyword evidence="6 8" id="KW-1133">Transmembrane helix</keyword>
<evidence type="ECO:0000313" key="9">
    <source>
        <dbReference type="EMBL" id="MFC3147315.1"/>
    </source>
</evidence>
<evidence type="ECO:0000313" key="10">
    <source>
        <dbReference type="Proteomes" id="UP001595556"/>
    </source>
</evidence>
<evidence type="ECO:0000256" key="4">
    <source>
        <dbReference type="ARBA" id="ARBA00022475"/>
    </source>
</evidence>
<sequence length="298" mass="31052">MFALVAVGYAATRLAGVPEAVTEWLNRLCFVVLLPATLFRLMAQAHELPPVDIRLLGVYFGSCLAVFALGRLIGARMFQLDSTAGSVFALGGVFSNIVLLGLPLTKVLLGEAAVPSVALIIVFNALILWTLVTVSIEWGKHGALSVAGIGKTTRGVLTNPIVAGILLGTLYGATLGKLPAWLDVPLSWVGKAAAPVALLVLGMGLARYAIGDAWRQSLSIALIKTVAQPLLVWLLAVLIGLPRTETLAVILTAAMATGVNVYIMARQFNTQQPVIAGAMVISTAIAAVSTPLLLALAG</sequence>
<proteinExistence type="inferred from homology"/>
<keyword evidence="4" id="KW-1003">Cell membrane</keyword>
<accession>A0ABV7H0M0</accession>
<dbReference type="RefSeq" id="WP_377302586.1">
    <property type="nucleotide sequence ID" value="NZ_JBHRTI010000003.1"/>
</dbReference>
<feature type="transmembrane region" description="Helical" evidence="8">
    <location>
        <begin position="117"/>
        <end position="136"/>
    </location>
</feature>
<keyword evidence="10" id="KW-1185">Reference proteome</keyword>
<feature type="transmembrane region" description="Helical" evidence="8">
    <location>
        <begin position="247"/>
        <end position="265"/>
    </location>
</feature>
<dbReference type="InterPro" id="IPR004776">
    <property type="entry name" value="Mem_transp_PIN-like"/>
</dbReference>
<comment type="subcellular location">
    <subcellularLocation>
        <location evidence="1">Cell membrane</location>
        <topology evidence="1">Multi-pass membrane protein</topology>
    </subcellularLocation>
</comment>
<evidence type="ECO:0000256" key="5">
    <source>
        <dbReference type="ARBA" id="ARBA00022692"/>
    </source>
</evidence>
<feature type="transmembrane region" description="Helical" evidence="8">
    <location>
        <begin position="192"/>
        <end position="210"/>
    </location>
</feature>
<keyword evidence="7 8" id="KW-0472">Membrane</keyword>
<dbReference type="Pfam" id="PF03547">
    <property type="entry name" value="Mem_trans"/>
    <property type="match status" value="1"/>
</dbReference>
<evidence type="ECO:0000256" key="3">
    <source>
        <dbReference type="ARBA" id="ARBA00022448"/>
    </source>
</evidence>
<dbReference type="InterPro" id="IPR038770">
    <property type="entry name" value="Na+/solute_symporter_sf"/>
</dbReference>
<evidence type="ECO:0000256" key="6">
    <source>
        <dbReference type="ARBA" id="ARBA00022989"/>
    </source>
</evidence>
<feature type="transmembrane region" description="Helical" evidence="8">
    <location>
        <begin position="55"/>
        <end position="74"/>
    </location>
</feature>
<evidence type="ECO:0000256" key="7">
    <source>
        <dbReference type="ARBA" id="ARBA00023136"/>
    </source>
</evidence>
<dbReference type="Gene3D" id="1.20.1530.20">
    <property type="match status" value="1"/>
</dbReference>
<reference evidence="10" key="1">
    <citation type="journal article" date="2019" name="Int. J. Syst. Evol. Microbiol.">
        <title>The Global Catalogue of Microorganisms (GCM) 10K type strain sequencing project: providing services to taxonomists for standard genome sequencing and annotation.</title>
        <authorList>
            <consortium name="The Broad Institute Genomics Platform"/>
            <consortium name="The Broad Institute Genome Sequencing Center for Infectious Disease"/>
            <person name="Wu L."/>
            <person name="Ma J."/>
        </authorList>
    </citation>
    <scope>NUCLEOTIDE SEQUENCE [LARGE SCALE GENOMIC DNA]</scope>
    <source>
        <strain evidence="10">KCTC 52168</strain>
    </source>
</reference>
<comment type="caution">
    <text evidence="9">The sequence shown here is derived from an EMBL/GenBank/DDBJ whole genome shotgun (WGS) entry which is preliminary data.</text>
</comment>
<evidence type="ECO:0000256" key="2">
    <source>
        <dbReference type="ARBA" id="ARBA00010145"/>
    </source>
</evidence>
<feature type="transmembrane region" description="Helical" evidence="8">
    <location>
        <begin position="25"/>
        <end position="43"/>
    </location>
</feature>
<dbReference type="PANTHER" id="PTHR36838">
    <property type="entry name" value="AUXIN EFFLUX CARRIER FAMILY PROTEIN"/>
    <property type="match status" value="1"/>
</dbReference>